<accession>A0A8X6L3D1</accession>
<keyword evidence="1" id="KW-0732">Signal</keyword>
<gene>
    <name evidence="2" type="ORF">TNCT_337351</name>
</gene>
<feature type="chain" id="PRO_5036461073" evidence="1">
    <location>
        <begin position="21"/>
        <end position="78"/>
    </location>
</feature>
<feature type="signal peptide" evidence="1">
    <location>
        <begin position="1"/>
        <end position="20"/>
    </location>
</feature>
<evidence type="ECO:0000313" key="3">
    <source>
        <dbReference type="Proteomes" id="UP000887116"/>
    </source>
</evidence>
<dbReference type="EMBL" id="BMAO01004680">
    <property type="protein sequence ID" value="GFQ96230.1"/>
    <property type="molecule type" value="Genomic_DNA"/>
</dbReference>
<comment type="caution">
    <text evidence="2">The sequence shown here is derived from an EMBL/GenBank/DDBJ whole genome shotgun (WGS) entry which is preliminary data.</text>
</comment>
<reference evidence="2" key="1">
    <citation type="submission" date="2020-07" db="EMBL/GenBank/DDBJ databases">
        <title>Multicomponent nature underlies the extraordinary mechanical properties of spider dragline silk.</title>
        <authorList>
            <person name="Kono N."/>
            <person name="Nakamura H."/>
            <person name="Mori M."/>
            <person name="Yoshida Y."/>
            <person name="Ohtoshi R."/>
            <person name="Malay A.D."/>
            <person name="Moran D.A.P."/>
            <person name="Tomita M."/>
            <person name="Numata K."/>
            <person name="Arakawa K."/>
        </authorList>
    </citation>
    <scope>NUCLEOTIDE SEQUENCE</scope>
</reference>
<organism evidence="2 3">
    <name type="scientific">Trichonephila clavata</name>
    <name type="common">Joro spider</name>
    <name type="synonym">Nephila clavata</name>
    <dbReference type="NCBI Taxonomy" id="2740835"/>
    <lineage>
        <taxon>Eukaryota</taxon>
        <taxon>Metazoa</taxon>
        <taxon>Ecdysozoa</taxon>
        <taxon>Arthropoda</taxon>
        <taxon>Chelicerata</taxon>
        <taxon>Arachnida</taxon>
        <taxon>Araneae</taxon>
        <taxon>Araneomorphae</taxon>
        <taxon>Entelegynae</taxon>
        <taxon>Araneoidea</taxon>
        <taxon>Nephilidae</taxon>
        <taxon>Trichonephila</taxon>
    </lineage>
</organism>
<dbReference type="AlphaFoldDB" id="A0A8X6L3D1"/>
<sequence>MNKLLIGFVLILVLNCLVEATPAMKAIGMKALRSETFRAEGKCRKKLQTCNPPNRCCPELACYRNFWDGILMCQEKLF</sequence>
<proteinExistence type="predicted"/>
<evidence type="ECO:0000313" key="2">
    <source>
        <dbReference type="EMBL" id="GFQ96230.1"/>
    </source>
</evidence>
<name>A0A8X6L3D1_TRICU</name>
<evidence type="ECO:0000256" key="1">
    <source>
        <dbReference type="SAM" id="SignalP"/>
    </source>
</evidence>
<protein>
    <submittedName>
        <fullName evidence="2">U16-Nephitoxin-Nsp1a_1</fullName>
    </submittedName>
</protein>
<dbReference type="Proteomes" id="UP000887116">
    <property type="component" value="Unassembled WGS sequence"/>
</dbReference>
<keyword evidence="3" id="KW-1185">Reference proteome</keyword>